<dbReference type="Proteomes" id="UP000298416">
    <property type="component" value="Unassembled WGS sequence"/>
</dbReference>
<evidence type="ECO:0000313" key="1">
    <source>
        <dbReference type="EMBL" id="KAG6400246.1"/>
    </source>
</evidence>
<accession>A0A8X8WUL0</accession>
<keyword evidence="2" id="KW-1185">Reference proteome</keyword>
<comment type="caution">
    <text evidence="1">The sequence shown here is derived from an EMBL/GenBank/DDBJ whole genome shotgun (WGS) entry which is preliminary data.</text>
</comment>
<protein>
    <submittedName>
        <fullName evidence="1">Uncharacterized protein</fullName>
    </submittedName>
</protein>
<sequence length="69" mass="7600">MHSCSVRLDEFTFFIVFSSIAGLSSLEQLADEAFEAADHDVPGDRRIVTYEEGYPGFGISNIRPSKSDA</sequence>
<proteinExistence type="predicted"/>
<dbReference type="AlphaFoldDB" id="A0A8X8WUL0"/>
<reference evidence="1" key="2">
    <citation type="submission" date="2020-08" db="EMBL/GenBank/DDBJ databases">
        <title>Plant Genome Project.</title>
        <authorList>
            <person name="Zhang R.-G."/>
        </authorList>
    </citation>
    <scope>NUCLEOTIDE SEQUENCE</scope>
    <source>
        <strain evidence="1">Huo1</strain>
        <tissue evidence="1">Leaf</tissue>
    </source>
</reference>
<organism evidence="1">
    <name type="scientific">Salvia splendens</name>
    <name type="common">Scarlet sage</name>
    <dbReference type="NCBI Taxonomy" id="180675"/>
    <lineage>
        <taxon>Eukaryota</taxon>
        <taxon>Viridiplantae</taxon>
        <taxon>Streptophyta</taxon>
        <taxon>Embryophyta</taxon>
        <taxon>Tracheophyta</taxon>
        <taxon>Spermatophyta</taxon>
        <taxon>Magnoliopsida</taxon>
        <taxon>eudicotyledons</taxon>
        <taxon>Gunneridae</taxon>
        <taxon>Pentapetalae</taxon>
        <taxon>asterids</taxon>
        <taxon>lamiids</taxon>
        <taxon>Lamiales</taxon>
        <taxon>Lamiaceae</taxon>
        <taxon>Nepetoideae</taxon>
        <taxon>Mentheae</taxon>
        <taxon>Salviinae</taxon>
        <taxon>Salvia</taxon>
        <taxon>Salvia subgen. Calosphace</taxon>
        <taxon>core Calosphace</taxon>
    </lineage>
</organism>
<gene>
    <name evidence="1" type="ORF">SASPL_137071</name>
</gene>
<dbReference type="EMBL" id="PNBA02000014">
    <property type="protein sequence ID" value="KAG6400246.1"/>
    <property type="molecule type" value="Genomic_DNA"/>
</dbReference>
<evidence type="ECO:0000313" key="2">
    <source>
        <dbReference type="Proteomes" id="UP000298416"/>
    </source>
</evidence>
<name>A0A8X8WUL0_SALSN</name>
<reference evidence="1" key="1">
    <citation type="submission" date="2018-01" db="EMBL/GenBank/DDBJ databases">
        <authorList>
            <person name="Mao J.F."/>
        </authorList>
    </citation>
    <scope>NUCLEOTIDE SEQUENCE</scope>
    <source>
        <strain evidence="1">Huo1</strain>
        <tissue evidence="1">Leaf</tissue>
    </source>
</reference>